<sequence length="434" mass="47062">MDSEFVKQVTKTRMFTNRLAVVAGAGRSGLAAARLLHALGATVRIVDENKNITEDILNGLGADAQLMIGPACPEQFKGADVIVVSPGVPVRKIKPMLGDMPERKIISELELASWFADEPMIAITGTNGKTTTTALITHILEHSGRKAFAGANYGTPLSEYILAKGQCDVLVLEVSSFQLQNCHLFRPDVAILLNISANHLDYHLDMDEYVSAKLKIFERQAPDALAILPASMCNELNPAEFTKASVKWFDGKNVKEQPNLPGIHNRSNIEAAWLALEKLGLTKEEIQAGIDSFKGKRHRIENLGSVNGVTFINDSKGTNLDAVVAALGSFDGPIRLLLGGVFKGGKVADLIPAMKGKVTEVALFGAGREHFESPLKNDFKISWHENLEKAVNTLFANSMAGDTILLSPATASFDAYTGYDARGDDFKRIMEELS</sequence>
<dbReference type="InterPro" id="IPR036615">
    <property type="entry name" value="Mur_ligase_C_dom_sf"/>
</dbReference>
<comment type="similarity">
    <text evidence="9">Belongs to the MurCDEF family.</text>
</comment>
<dbReference type="InterPro" id="IPR013221">
    <property type="entry name" value="Mur_ligase_cen"/>
</dbReference>
<dbReference type="Pfam" id="PF21799">
    <property type="entry name" value="MurD-like_N"/>
    <property type="match status" value="1"/>
</dbReference>
<evidence type="ECO:0000256" key="6">
    <source>
        <dbReference type="ARBA" id="ARBA00022741"/>
    </source>
</evidence>
<dbReference type="InterPro" id="IPR004101">
    <property type="entry name" value="Mur_ligase_C"/>
</dbReference>
<evidence type="ECO:0000256" key="2">
    <source>
        <dbReference type="ARBA" id="ARBA00004752"/>
    </source>
</evidence>
<evidence type="ECO:0000259" key="11">
    <source>
        <dbReference type="Pfam" id="PF02875"/>
    </source>
</evidence>
<name>A0A1G9AY26_9BACT</name>
<accession>A0A1G9AY26</accession>
<proteinExistence type="inferred from homology"/>
<dbReference type="AlphaFoldDB" id="A0A1G9AY26"/>
<dbReference type="GO" id="GO:0005524">
    <property type="term" value="F:ATP binding"/>
    <property type="evidence" value="ECO:0007669"/>
    <property type="project" value="UniProtKB-UniRule"/>
</dbReference>
<comment type="pathway">
    <text evidence="2 9 10">Cell wall biogenesis; peptidoglycan biosynthesis.</text>
</comment>
<dbReference type="UniPathway" id="UPA00219"/>
<feature type="domain" description="Mur ligase central" evidence="12">
    <location>
        <begin position="123"/>
        <end position="230"/>
    </location>
</feature>
<keyword evidence="8 9" id="KW-0131">Cell cycle</keyword>
<keyword evidence="5 9" id="KW-0132">Cell division</keyword>
<dbReference type="GO" id="GO:0005737">
    <property type="term" value="C:cytoplasm"/>
    <property type="evidence" value="ECO:0007669"/>
    <property type="project" value="UniProtKB-SubCell"/>
</dbReference>
<dbReference type="NCBIfam" id="TIGR01087">
    <property type="entry name" value="murD"/>
    <property type="match status" value="1"/>
</dbReference>
<dbReference type="SUPFAM" id="SSF53244">
    <property type="entry name" value="MurD-like peptide ligases, peptide-binding domain"/>
    <property type="match status" value="1"/>
</dbReference>
<dbReference type="GO" id="GO:0009252">
    <property type="term" value="P:peptidoglycan biosynthetic process"/>
    <property type="evidence" value="ECO:0007669"/>
    <property type="project" value="UniProtKB-UniRule"/>
</dbReference>
<protein>
    <recommendedName>
        <fullName evidence="9 10">UDP-N-acetylmuramoylalanine--D-glutamate ligase</fullName>
        <ecNumber evidence="9 10">6.3.2.9</ecNumber>
    </recommendedName>
    <alternativeName>
        <fullName evidence="9">D-glutamic acid-adding enzyme</fullName>
    </alternativeName>
    <alternativeName>
        <fullName evidence="9">UDP-N-acetylmuramoyl-L-alanyl-D-glutamate synthetase</fullName>
    </alternativeName>
</protein>
<keyword evidence="14" id="KW-1185">Reference proteome</keyword>
<organism evidence="13 14">
    <name type="scientific">Maridesulfovibrio ferrireducens</name>
    <dbReference type="NCBI Taxonomy" id="246191"/>
    <lineage>
        <taxon>Bacteria</taxon>
        <taxon>Pseudomonadati</taxon>
        <taxon>Thermodesulfobacteriota</taxon>
        <taxon>Desulfovibrionia</taxon>
        <taxon>Desulfovibrionales</taxon>
        <taxon>Desulfovibrionaceae</taxon>
        <taxon>Maridesulfovibrio</taxon>
    </lineage>
</organism>
<evidence type="ECO:0000256" key="10">
    <source>
        <dbReference type="RuleBase" id="RU003664"/>
    </source>
</evidence>
<dbReference type="GO" id="GO:0008764">
    <property type="term" value="F:UDP-N-acetylmuramoylalanine-D-glutamate ligase activity"/>
    <property type="evidence" value="ECO:0007669"/>
    <property type="project" value="UniProtKB-UniRule"/>
</dbReference>
<keyword evidence="6 9" id="KW-0547">Nucleotide-binding</keyword>
<dbReference type="GO" id="GO:0008360">
    <property type="term" value="P:regulation of cell shape"/>
    <property type="evidence" value="ECO:0007669"/>
    <property type="project" value="UniProtKB-KW"/>
</dbReference>
<keyword evidence="7 9" id="KW-0067">ATP-binding</keyword>
<feature type="domain" description="Mur ligase C-terminal" evidence="11">
    <location>
        <begin position="298"/>
        <end position="409"/>
    </location>
</feature>
<keyword evidence="9 10" id="KW-0961">Cell wall biogenesis/degradation</keyword>
<evidence type="ECO:0000313" key="13">
    <source>
        <dbReference type="EMBL" id="SDK31620.1"/>
    </source>
</evidence>
<dbReference type="RefSeq" id="WP_092157132.1">
    <property type="nucleotide sequence ID" value="NZ_FNGA01000001.1"/>
</dbReference>
<keyword evidence="3 9" id="KW-0963">Cytoplasm</keyword>
<dbReference type="PANTHER" id="PTHR43692">
    <property type="entry name" value="UDP-N-ACETYLMURAMOYLALANINE--D-GLUTAMATE LIGASE"/>
    <property type="match status" value="1"/>
</dbReference>
<feature type="binding site" evidence="9">
    <location>
        <begin position="125"/>
        <end position="131"/>
    </location>
    <ligand>
        <name>ATP</name>
        <dbReference type="ChEBI" id="CHEBI:30616"/>
    </ligand>
</feature>
<dbReference type="Gene3D" id="3.40.1190.10">
    <property type="entry name" value="Mur-like, catalytic domain"/>
    <property type="match status" value="1"/>
</dbReference>
<dbReference type="OrthoDB" id="9809796at2"/>
<evidence type="ECO:0000256" key="9">
    <source>
        <dbReference type="HAMAP-Rule" id="MF_00639"/>
    </source>
</evidence>
<dbReference type="Pfam" id="PF08245">
    <property type="entry name" value="Mur_ligase_M"/>
    <property type="match status" value="1"/>
</dbReference>
<dbReference type="SUPFAM" id="SSF51984">
    <property type="entry name" value="MurCD N-terminal domain"/>
    <property type="match status" value="1"/>
</dbReference>
<dbReference type="InterPro" id="IPR036565">
    <property type="entry name" value="Mur-like_cat_sf"/>
</dbReference>
<keyword evidence="9 10" id="KW-0133">Cell shape</keyword>
<dbReference type="InterPro" id="IPR005762">
    <property type="entry name" value="MurD"/>
</dbReference>
<evidence type="ECO:0000256" key="3">
    <source>
        <dbReference type="ARBA" id="ARBA00022490"/>
    </source>
</evidence>
<dbReference type="PANTHER" id="PTHR43692:SF1">
    <property type="entry name" value="UDP-N-ACETYLMURAMOYLALANINE--D-GLUTAMATE LIGASE"/>
    <property type="match status" value="1"/>
</dbReference>
<dbReference type="InterPro" id="IPR018109">
    <property type="entry name" value="Folylpolyglutamate_synth_CS"/>
</dbReference>
<keyword evidence="9 10" id="KW-0573">Peptidoglycan synthesis</keyword>
<comment type="function">
    <text evidence="9 10">Cell wall formation. Catalyzes the addition of glutamate to the nucleotide precursor UDP-N-acetylmuramoyl-L-alanine (UMA).</text>
</comment>
<dbReference type="Gene3D" id="3.90.190.20">
    <property type="entry name" value="Mur ligase, C-terminal domain"/>
    <property type="match status" value="1"/>
</dbReference>
<comment type="catalytic activity">
    <reaction evidence="9 10">
        <text>UDP-N-acetyl-alpha-D-muramoyl-L-alanine + D-glutamate + ATP = UDP-N-acetyl-alpha-D-muramoyl-L-alanyl-D-glutamate + ADP + phosphate + H(+)</text>
        <dbReference type="Rhea" id="RHEA:16429"/>
        <dbReference type="ChEBI" id="CHEBI:15378"/>
        <dbReference type="ChEBI" id="CHEBI:29986"/>
        <dbReference type="ChEBI" id="CHEBI:30616"/>
        <dbReference type="ChEBI" id="CHEBI:43474"/>
        <dbReference type="ChEBI" id="CHEBI:83898"/>
        <dbReference type="ChEBI" id="CHEBI:83900"/>
        <dbReference type="ChEBI" id="CHEBI:456216"/>
        <dbReference type="EC" id="6.3.2.9"/>
    </reaction>
</comment>
<evidence type="ECO:0000256" key="8">
    <source>
        <dbReference type="ARBA" id="ARBA00023306"/>
    </source>
</evidence>
<dbReference type="GO" id="GO:0071555">
    <property type="term" value="P:cell wall organization"/>
    <property type="evidence" value="ECO:0007669"/>
    <property type="project" value="UniProtKB-KW"/>
</dbReference>
<evidence type="ECO:0000256" key="4">
    <source>
        <dbReference type="ARBA" id="ARBA00022598"/>
    </source>
</evidence>
<dbReference type="GO" id="GO:0051301">
    <property type="term" value="P:cell division"/>
    <property type="evidence" value="ECO:0007669"/>
    <property type="project" value="UniProtKB-KW"/>
</dbReference>
<dbReference type="Proteomes" id="UP000199053">
    <property type="component" value="Unassembled WGS sequence"/>
</dbReference>
<dbReference type="PROSITE" id="PS01011">
    <property type="entry name" value="FOLYLPOLYGLU_SYNT_1"/>
    <property type="match status" value="1"/>
</dbReference>
<dbReference type="STRING" id="246191.SAMN05660337_0054"/>
<dbReference type="HAMAP" id="MF_00639">
    <property type="entry name" value="MurD"/>
    <property type="match status" value="1"/>
</dbReference>
<keyword evidence="4 9" id="KW-0436">Ligase</keyword>
<evidence type="ECO:0000256" key="5">
    <source>
        <dbReference type="ARBA" id="ARBA00022618"/>
    </source>
</evidence>
<gene>
    <name evidence="9" type="primary">murD</name>
    <name evidence="13" type="ORF">SAMN05660337_0054</name>
</gene>
<dbReference type="GO" id="GO:0004326">
    <property type="term" value="F:tetrahydrofolylpolyglutamate synthase activity"/>
    <property type="evidence" value="ECO:0007669"/>
    <property type="project" value="InterPro"/>
</dbReference>
<evidence type="ECO:0000313" key="14">
    <source>
        <dbReference type="Proteomes" id="UP000199053"/>
    </source>
</evidence>
<reference evidence="14" key="1">
    <citation type="submission" date="2016-10" db="EMBL/GenBank/DDBJ databases">
        <authorList>
            <person name="Varghese N."/>
            <person name="Submissions S."/>
        </authorList>
    </citation>
    <scope>NUCLEOTIDE SEQUENCE [LARGE SCALE GENOMIC DNA]</scope>
    <source>
        <strain evidence="14">DSM 16995</strain>
    </source>
</reference>
<evidence type="ECO:0000256" key="7">
    <source>
        <dbReference type="ARBA" id="ARBA00022840"/>
    </source>
</evidence>
<dbReference type="EMBL" id="FNGA01000001">
    <property type="protein sequence ID" value="SDK31620.1"/>
    <property type="molecule type" value="Genomic_DNA"/>
</dbReference>
<dbReference type="Gene3D" id="3.40.50.720">
    <property type="entry name" value="NAD(P)-binding Rossmann-like Domain"/>
    <property type="match status" value="1"/>
</dbReference>
<dbReference type="Pfam" id="PF02875">
    <property type="entry name" value="Mur_ligase_C"/>
    <property type="match status" value="1"/>
</dbReference>
<evidence type="ECO:0000256" key="1">
    <source>
        <dbReference type="ARBA" id="ARBA00004496"/>
    </source>
</evidence>
<dbReference type="EC" id="6.3.2.9" evidence="9 10"/>
<comment type="subcellular location">
    <subcellularLocation>
        <location evidence="1 9 10">Cytoplasm</location>
    </subcellularLocation>
</comment>
<dbReference type="SUPFAM" id="SSF53623">
    <property type="entry name" value="MurD-like peptide ligases, catalytic domain"/>
    <property type="match status" value="1"/>
</dbReference>
<evidence type="ECO:0000259" key="12">
    <source>
        <dbReference type="Pfam" id="PF08245"/>
    </source>
</evidence>